<accession>A0A9W9TJQ7</accession>
<evidence type="ECO:0000256" key="1">
    <source>
        <dbReference type="SAM" id="MobiDB-lite"/>
    </source>
</evidence>
<feature type="compositionally biased region" description="Polar residues" evidence="1">
    <location>
        <begin position="345"/>
        <end position="357"/>
    </location>
</feature>
<dbReference type="GeneID" id="83202918"/>
<feature type="compositionally biased region" description="Basic and acidic residues" evidence="1">
    <location>
        <begin position="363"/>
        <end position="379"/>
    </location>
</feature>
<comment type="caution">
    <text evidence="2">The sequence shown here is derived from an EMBL/GenBank/DDBJ whole genome shotgun (WGS) entry which is preliminary data.</text>
</comment>
<name>A0A9W9TJQ7_9EURO</name>
<reference evidence="2" key="1">
    <citation type="submission" date="2022-11" db="EMBL/GenBank/DDBJ databases">
        <authorList>
            <person name="Petersen C."/>
        </authorList>
    </citation>
    <scope>NUCLEOTIDE SEQUENCE</scope>
    <source>
        <strain evidence="2">IBT 19713</strain>
    </source>
</reference>
<feature type="compositionally biased region" description="Low complexity" evidence="1">
    <location>
        <begin position="298"/>
        <end position="310"/>
    </location>
</feature>
<feature type="region of interest" description="Disordered" evidence="1">
    <location>
        <begin position="275"/>
        <end position="310"/>
    </location>
</feature>
<dbReference type="Proteomes" id="UP001150941">
    <property type="component" value="Unassembled WGS sequence"/>
</dbReference>
<feature type="region of interest" description="Disordered" evidence="1">
    <location>
        <begin position="334"/>
        <end position="408"/>
    </location>
</feature>
<organism evidence="2 3">
    <name type="scientific">Penicillium chermesinum</name>
    <dbReference type="NCBI Taxonomy" id="63820"/>
    <lineage>
        <taxon>Eukaryota</taxon>
        <taxon>Fungi</taxon>
        <taxon>Dikarya</taxon>
        <taxon>Ascomycota</taxon>
        <taxon>Pezizomycotina</taxon>
        <taxon>Eurotiomycetes</taxon>
        <taxon>Eurotiomycetidae</taxon>
        <taxon>Eurotiales</taxon>
        <taxon>Aspergillaceae</taxon>
        <taxon>Penicillium</taxon>
    </lineage>
</organism>
<keyword evidence="3" id="KW-1185">Reference proteome</keyword>
<feature type="compositionally biased region" description="Polar residues" evidence="1">
    <location>
        <begin position="387"/>
        <end position="408"/>
    </location>
</feature>
<dbReference type="AlphaFoldDB" id="A0A9W9TJQ7"/>
<dbReference type="OrthoDB" id="5417628at2759"/>
<feature type="non-terminal residue" evidence="2">
    <location>
        <position position="1"/>
    </location>
</feature>
<sequence length="408" mass="45379">GSRVPIQEFKTQCYVTKDSASPYTQLPAIVNPSPYYPLQGNVGQIPVLTAFVPSLEKDSAFRVSVHSWDKPRPSRFMERMMQPDDVLLFEARVFIDGTLTAGGVFGQRALWPYVIDLDRDGNPDNLRFPAFHPEILEQRHWDAGDVYGRIKVVIAEGFARPNRTPPFERVKDVVSLSFQHAPLHILEYSNIAWPNPTMDRDDLHAHSPGKAEHRPIGAASTVPLVGQGTMYNAWVSHRAFPVPASQWPRCPDRRLGCFDRFQEPFMDPTIDSLVSEESSWNHRGARSSREDVPMPDYSSSSSSRAISSMTGSSYHNLRSIDDEQYNELIQALTPTKPPTIGIRAPSNTPSAGVTTAQPGAVKGKKEGAKGKEASMETPKKSPKKTLTETPEQVIPQQFETVTEDTPNA</sequence>
<proteinExistence type="predicted"/>
<protein>
    <submittedName>
        <fullName evidence="2">Uncharacterized protein</fullName>
    </submittedName>
</protein>
<dbReference type="EMBL" id="JAPQKS010000005">
    <property type="protein sequence ID" value="KAJ5225094.1"/>
    <property type="molecule type" value="Genomic_DNA"/>
</dbReference>
<gene>
    <name evidence="2" type="ORF">N7468_006319</name>
</gene>
<reference evidence="2" key="2">
    <citation type="journal article" date="2023" name="IMA Fungus">
        <title>Comparative genomic study of the Penicillium genus elucidates a diverse pangenome and 15 lateral gene transfer events.</title>
        <authorList>
            <person name="Petersen C."/>
            <person name="Sorensen T."/>
            <person name="Nielsen M.R."/>
            <person name="Sondergaard T.E."/>
            <person name="Sorensen J.L."/>
            <person name="Fitzpatrick D.A."/>
            <person name="Frisvad J.C."/>
            <person name="Nielsen K.L."/>
        </authorList>
    </citation>
    <scope>NUCLEOTIDE SEQUENCE</scope>
    <source>
        <strain evidence="2">IBT 19713</strain>
    </source>
</reference>
<evidence type="ECO:0000313" key="2">
    <source>
        <dbReference type="EMBL" id="KAJ5225094.1"/>
    </source>
</evidence>
<dbReference type="RefSeq" id="XP_058328505.1">
    <property type="nucleotide sequence ID" value="XM_058475615.1"/>
</dbReference>
<evidence type="ECO:0000313" key="3">
    <source>
        <dbReference type="Proteomes" id="UP001150941"/>
    </source>
</evidence>